<organism evidence="3 4">
    <name type="scientific">Euzebya pacifica</name>
    <dbReference type="NCBI Taxonomy" id="1608957"/>
    <lineage>
        <taxon>Bacteria</taxon>
        <taxon>Bacillati</taxon>
        <taxon>Actinomycetota</taxon>
        <taxon>Nitriliruptoria</taxon>
        <taxon>Euzebyales</taxon>
    </lineage>
</organism>
<dbReference type="Gene3D" id="1.25.10.10">
    <property type="entry name" value="Leucine-rich Repeat Variant"/>
    <property type="match status" value="2"/>
</dbReference>
<dbReference type="KEGG" id="euz:DVS28_a5032"/>
<proteinExistence type="predicted"/>
<dbReference type="Proteomes" id="UP000264006">
    <property type="component" value="Chromosome"/>
</dbReference>
<dbReference type="InterPro" id="IPR004155">
    <property type="entry name" value="PBS_lyase_HEAT"/>
</dbReference>
<keyword evidence="4" id="KW-1185">Reference proteome</keyword>
<dbReference type="SMART" id="SM00567">
    <property type="entry name" value="EZ_HEAT"/>
    <property type="match status" value="5"/>
</dbReference>
<dbReference type="AlphaFoldDB" id="A0A346Y5E1"/>
<dbReference type="InterPro" id="IPR016024">
    <property type="entry name" value="ARM-type_fold"/>
</dbReference>
<feature type="region of interest" description="Disordered" evidence="1">
    <location>
        <begin position="265"/>
        <end position="290"/>
    </location>
</feature>
<feature type="domain" description="Translation elongation factor EFTs/EF1B dimerisation" evidence="2">
    <location>
        <begin position="302"/>
        <end position="397"/>
    </location>
</feature>
<dbReference type="GO" id="GO:0003746">
    <property type="term" value="F:translation elongation factor activity"/>
    <property type="evidence" value="ECO:0007669"/>
    <property type="project" value="InterPro"/>
</dbReference>
<evidence type="ECO:0000259" key="2">
    <source>
        <dbReference type="Pfam" id="PF00889"/>
    </source>
</evidence>
<dbReference type="PANTHER" id="PTHR12697:SF5">
    <property type="entry name" value="DEOXYHYPUSINE HYDROXYLASE"/>
    <property type="match status" value="1"/>
</dbReference>
<dbReference type="SUPFAM" id="SSF48371">
    <property type="entry name" value="ARM repeat"/>
    <property type="match status" value="2"/>
</dbReference>
<name>A0A346Y5E1_9ACTN</name>
<gene>
    <name evidence="3" type="ORF">DVS28_a5032</name>
</gene>
<dbReference type="EMBL" id="CP031165">
    <property type="protein sequence ID" value="AXV09688.1"/>
    <property type="molecule type" value="Genomic_DNA"/>
</dbReference>
<reference evidence="3 4" key="1">
    <citation type="submission" date="2018-09" db="EMBL/GenBank/DDBJ databases">
        <title>Complete genome sequence of Euzebya sp. DY32-46 isolated from seawater of Pacific Ocean.</title>
        <authorList>
            <person name="Xu L."/>
            <person name="Wu Y.-H."/>
            <person name="Xu X.-W."/>
        </authorList>
    </citation>
    <scope>NUCLEOTIDE SEQUENCE [LARGE SCALE GENOMIC DNA]</scope>
    <source>
        <strain evidence="3 4">DY32-46</strain>
    </source>
</reference>
<dbReference type="Pfam" id="PF13646">
    <property type="entry name" value="HEAT_2"/>
    <property type="match status" value="1"/>
</dbReference>
<evidence type="ECO:0000256" key="1">
    <source>
        <dbReference type="SAM" id="MobiDB-lite"/>
    </source>
</evidence>
<dbReference type="GO" id="GO:0016491">
    <property type="term" value="F:oxidoreductase activity"/>
    <property type="evidence" value="ECO:0007669"/>
    <property type="project" value="TreeGrafter"/>
</dbReference>
<dbReference type="PANTHER" id="PTHR12697">
    <property type="entry name" value="PBS LYASE HEAT-LIKE PROTEIN"/>
    <property type="match status" value="1"/>
</dbReference>
<sequence length="404" mass="42351">MDTVTRIALLGDAEADVRLQMALELGQARVADAAAPLVARFGVERDFGVRETLTWAVLRIRESAMPLVRDALDSPGWIARLQATHTLSKLGDPDDGTRLLPLVADPVAAVASRAWWAVAQCGDPEVVPALVGQLGRGSAEDRNSLYVALGHFGADAVPAVVGALRHGSTPTVRRHAADVLGGLGSPAAETAATALVEALSDADGDVRVGALSALGYLRSPAVWQVIEDTVSHADHRLQLLAGRLQERRPGRASVRRGAASGEIPMTLTDIDDPAATVGPESRSWPEPDPSLVTLEGGPWKSRLVGPLARQVEVSRPRWLARADVPAGVLEAVGAEAMDRALAAGLPEGVAGRVAAGAVEQHVHETVLLEQCSVVDPGRIVKDLLVGTEVHVVDFAGREVESVGD</sequence>
<evidence type="ECO:0000313" key="3">
    <source>
        <dbReference type="EMBL" id="AXV09688.1"/>
    </source>
</evidence>
<dbReference type="Gene3D" id="1.10.286.20">
    <property type="match status" value="1"/>
</dbReference>
<dbReference type="Pfam" id="PF00889">
    <property type="entry name" value="EF_TS"/>
    <property type="match status" value="1"/>
</dbReference>
<dbReference type="InterPro" id="IPR014039">
    <property type="entry name" value="Transl_elong_EFTs/EF1B_dimer"/>
</dbReference>
<dbReference type="SUPFAM" id="SSF54713">
    <property type="entry name" value="Elongation factor Ts (EF-Ts), dimerisation domain"/>
    <property type="match status" value="1"/>
</dbReference>
<dbReference type="Gene3D" id="3.30.479.20">
    <property type="entry name" value="Elongation factor Ts, dimerisation domain"/>
    <property type="match status" value="1"/>
</dbReference>
<protein>
    <recommendedName>
        <fullName evidence="2">Translation elongation factor EFTs/EF1B dimerisation domain-containing protein</fullName>
    </recommendedName>
</protein>
<dbReference type="OrthoDB" id="9134742at2"/>
<accession>A0A346Y5E1</accession>
<dbReference type="RefSeq" id="WP_114593827.1">
    <property type="nucleotide sequence ID" value="NZ_CP031165.1"/>
</dbReference>
<dbReference type="InterPro" id="IPR011989">
    <property type="entry name" value="ARM-like"/>
</dbReference>
<evidence type="ECO:0000313" key="4">
    <source>
        <dbReference type="Proteomes" id="UP000264006"/>
    </source>
</evidence>
<dbReference type="InterPro" id="IPR036402">
    <property type="entry name" value="EF-Ts_dimer_sf"/>
</dbReference>